<evidence type="ECO:0000256" key="3">
    <source>
        <dbReference type="ARBA" id="ARBA00022741"/>
    </source>
</evidence>
<keyword evidence="3" id="KW-0547">Nucleotide-binding</keyword>
<feature type="compositionally biased region" description="Low complexity" evidence="7">
    <location>
        <begin position="53"/>
        <end position="118"/>
    </location>
</feature>
<dbReference type="GO" id="GO:0005525">
    <property type="term" value="F:GTP binding"/>
    <property type="evidence" value="ECO:0007669"/>
    <property type="project" value="UniProtKB-KW"/>
</dbReference>
<dbReference type="NCBIfam" id="TIGR00231">
    <property type="entry name" value="small_GTP"/>
    <property type="match status" value="1"/>
</dbReference>
<feature type="compositionally biased region" description="Low complexity" evidence="7">
    <location>
        <begin position="14"/>
        <end position="44"/>
    </location>
</feature>
<dbReference type="Pfam" id="PF11987">
    <property type="entry name" value="IF-2"/>
    <property type="match status" value="1"/>
</dbReference>
<evidence type="ECO:0000259" key="8">
    <source>
        <dbReference type="PROSITE" id="PS51722"/>
    </source>
</evidence>
<dbReference type="InterPro" id="IPR000795">
    <property type="entry name" value="T_Tr_GTP-bd_dom"/>
</dbReference>
<feature type="compositionally biased region" description="Low complexity" evidence="7">
    <location>
        <begin position="509"/>
        <end position="519"/>
    </location>
</feature>
<dbReference type="InterPro" id="IPR005225">
    <property type="entry name" value="Small_GTP-bd"/>
</dbReference>
<gene>
    <name evidence="9" type="ORF">A4X09_0g2931</name>
</gene>
<evidence type="ECO:0000256" key="5">
    <source>
        <dbReference type="ARBA" id="ARBA00023134"/>
    </source>
</evidence>
<dbReference type="SUPFAM" id="SSF52156">
    <property type="entry name" value="Initiation factor IF2/eIF5b, domain 3"/>
    <property type="match status" value="1"/>
</dbReference>
<name>A0A8X7T5N6_9BASI</name>
<feature type="compositionally biased region" description="Basic residues" evidence="7">
    <location>
        <begin position="119"/>
        <end position="132"/>
    </location>
</feature>
<dbReference type="GO" id="GO:0003924">
    <property type="term" value="F:GTPase activity"/>
    <property type="evidence" value="ECO:0007669"/>
    <property type="project" value="InterPro"/>
</dbReference>
<dbReference type="Gene3D" id="2.40.30.10">
    <property type="entry name" value="Translation factors"/>
    <property type="match status" value="2"/>
</dbReference>
<dbReference type="PRINTS" id="PR00315">
    <property type="entry name" value="ELONGATNFCT"/>
</dbReference>
<dbReference type="InterPro" id="IPR015760">
    <property type="entry name" value="TIF_IF2"/>
</dbReference>
<feature type="compositionally biased region" description="Low complexity" evidence="7">
    <location>
        <begin position="265"/>
        <end position="277"/>
    </location>
</feature>
<keyword evidence="2" id="KW-0396">Initiation factor</keyword>
<feature type="region of interest" description="Disordered" evidence="7">
    <location>
        <begin position="960"/>
        <end position="995"/>
    </location>
</feature>
<dbReference type="GO" id="GO:0005737">
    <property type="term" value="C:cytoplasm"/>
    <property type="evidence" value="ECO:0007669"/>
    <property type="project" value="TreeGrafter"/>
</dbReference>
<feature type="compositionally biased region" description="Basic and acidic residues" evidence="7">
    <location>
        <begin position="133"/>
        <end position="162"/>
    </location>
</feature>
<dbReference type="Pfam" id="PF00009">
    <property type="entry name" value="GTP_EFTU"/>
    <property type="match status" value="1"/>
</dbReference>
<organism evidence="9 10">
    <name type="scientific">Tilletia walkeri</name>
    <dbReference type="NCBI Taxonomy" id="117179"/>
    <lineage>
        <taxon>Eukaryota</taxon>
        <taxon>Fungi</taxon>
        <taxon>Dikarya</taxon>
        <taxon>Basidiomycota</taxon>
        <taxon>Ustilaginomycotina</taxon>
        <taxon>Exobasidiomycetes</taxon>
        <taxon>Tilletiales</taxon>
        <taxon>Tilletiaceae</taxon>
        <taxon>Tilletia</taxon>
    </lineage>
</organism>
<feature type="region of interest" description="Disordered" evidence="7">
    <location>
        <begin position="507"/>
        <end position="531"/>
    </location>
</feature>
<dbReference type="PANTHER" id="PTHR43381">
    <property type="entry name" value="TRANSLATION INITIATION FACTOR IF-2-RELATED"/>
    <property type="match status" value="1"/>
</dbReference>
<dbReference type="SUPFAM" id="SSF50447">
    <property type="entry name" value="Translation proteins"/>
    <property type="match status" value="3"/>
</dbReference>
<evidence type="ECO:0000256" key="2">
    <source>
        <dbReference type="ARBA" id="ARBA00022540"/>
    </source>
</evidence>
<dbReference type="InterPro" id="IPR027417">
    <property type="entry name" value="P-loop_NTPase"/>
</dbReference>
<dbReference type="PROSITE" id="PS51722">
    <property type="entry name" value="G_TR_2"/>
    <property type="match status" value="1"/>
</dbReference>
<reference evidence="9" key="1">
    <citation type="submission" date="2016-04" db="EMBL/GenBank/DDBJ databases">
        <authorList>
            <person name="Nguyen H.D."/>
            <person name="Samba Siva P."/>
            <person name="Cullis J."/>
            <person name="Levesque C.A."/>
            <person name="Hambleton S."/>
        </authorList>
    </citation>
    <scope>NUCLEOTIDE SEQUENCE</scope>
    <source>
        <strain evidence="9">DAOMC 236422</strain>
    </source>
</reference>
<sequence>MAGAVVVLRSWTRLSRHSASSSSLILTRSNSDNAPQRSSPSPRRWSQNTTDTQQPRPSSNNRQRSSSNNNYSYQDRRQQQQQQHPNQQHNQQNNNQHRFQNQPRHHQQPQQHSQQQHQAQHRHQQQHQHRHQHPQDRYQQQDRHQQQDRRQHPQQHSQDRHQQHPQQQQQNHHHDNRRRNAGPPVAAALSAHTHDSAPPPPPSNPSDVIDTEWTESSGGGNGNNGDGNDQRGTERSRRPRVANSPYGEGRQGGKSTGGGGGVQGGKSRAARASVAAAIGMKGRPKQPQAAPPPPPKKQKTEVFLPSFLTVSNLARVLGIKLWDLQVRMRNMGHDDIRPDLTLPFTDAELIAAEFNLLAIANDEAAFDIYPRPPLTALSHSNTPQQEVLPLRPPVVTIMGHVDHGKTTLLDKLRSTSVAAGEAGGITQHIGAFSVPVQSSSSSSEGGSSGVQFVTFLDTPGHAAFTAMRSRGASVTDIVVLVVAADDGVMPQTKEVIELWKELSAREASFDPSSSSSTEGDSSKSKGGRRAGSGAVQLVVALSKSDKPTADPERVKRQLLSEGIELEEYGGEVPCVAVSGKSGEGLDLLQDTLVTLAELAELRAEQSGPVEGYVVESKVEKGRGNVATVLVKRGALRVGDVGVAGTTWAKVRSMTDSAGLTLRELRPGQAGVVTGWKELPSAGDEMLGAPLEQGNAGGETAAKRAVENRKKRVEAAKLGEDVAQINEQRRVLAEEQERKKRAEFVERQQKRLAEAALAAGKSVEQLIRENKLAGRLPFGDEDGAEGAAAAVLTEEGKDAAAAAVEEDKKKELLVIVKADVSGSAEAVIGAISGIGNKEAGVRIVSSGVGEPTEGDLAMARAVGARIIAFNVSVPRAIERAAASYSPPVPVHSSPIIYRLMEYVSNSVGALLPPVRQIRVTGEATIAQIFKINVRSRVFHNVAGCRVTNGTIARSSEVRILRPSKDDGIDDDDDDEDGPAEKGDDSAGLSVGSDAGGGRKVVWMGKLDSLKHGKNEVPERGKGTECGMSFEGFQSFQEGDVVQCFYVVETPRQLM</sequence>
<dbReference type="InterPro" id="IPR053905">
    <property type="entry name" value="EF-G-like_DII"/>
</dbReference>
<dbReference type="InterPro" id="IPR009000">
    <property type="entry name" value="Transl_B-barrel_sf"/>
</dbReference>
<comment type="similarity">
    <text evidence="1">Belongs to the TRAFAC class translation factor GTPase superfamily. Classic translation factor GTPase family. IF-2 subfamily.</text>
</comment>
<feature type="compositionally biased region" description="Gly residues" evidence="7">
    <location>
        <begin position="249"/>
        <end position="264"/>
    </location>
</feature>
<dbReference type="Gene3D" id="3.40.50.10050">
    <property type="entry name" value="Translation initiation factor IF- 2, domain 3"/>
    <property type="match status" value="1"/>
</dbReference>
<dbReference type="InterPro" id="IPR023115">
    <property type="entry name" value="TIF_IF2_dom3"/>
</dbReference>
<feature type="compositionally biased region" description="Acidic residues" evidence="7">
    <location>
        <begin position="966"/>
        <end position="976"/>
    </location>
</feature>
<feature type="domain" description="Tr-type G" evidence="8">
    <location>
        <begin position="390"/>
        <end position="602"/>
    </location>
</feature>
<dbReference type="Gene3D" id="3.40.50.300">
    <property type="entry name" value="P-loop containing nucleotide triphosphate hydrolases"/>
    <property type="match status" value="2"/>
</dbReference>
<dbReference type="GO" id="GO:0003743">
    <property type="term" value="F:translation initiation factor activity"/>
    <property type="evidence" value="ECO:0007669"/>
    <property type="project" value="UniProtKB-KW"/>
</dbReference>
<dbReference type="EMBL" id="LWDG02000095">
    <property type="protein sequence ID" value="KAE8269414.1"/>
    <property type="molecule type" value="Genomic_DNA"/>
</dbReference>
<reference evidence="9" key="2">
    <citation type="journal article" date="2019" name="IMA Fungus">
        <title>Genome sequencing and comparison of five Tilletia species to identify candidate genes for the detection of regulated species infecting wheat.</title>
        <authorList>
            <person name="Nguyen H.D.T."/>
            <person name="Sultana T."/>
            <person name="Kesanakurti P."/>
            <person name="Hambleton S."/>
        </authorList>
    </citation>
    <scope>NUCLEOTIDE SEQUENCE</scope>
    <source>
        <strain evidence="9">DAOMC 236422</strain>
    </source>
</reference>
<dbReference type="InterPro" id="IPR036925">
    <property type="entry name" value="TIF_IF2_dom3_sf"/>
</dbReference>
<comment type="function">
    <text evidence="6">One of the essential components for the initiation of protein synthesis. Protects formylmethionyl-tRNA from spontaneous hydrolysis and promotes its binding to the 30S ribosomal subunits. Also involved in the hydrolysis of GTP during the formation of the 70S ribosomal complex.</text>
</comment>
<dbReference type="Pfam" id="PF22042">
    <property type="entry name" value="EF-G_D2"/>
    <property type="match status" value="1"/>
</dbReference>
<feature type="region of interest" description="Disordered" evidence="7">
    <location>
        <begin position="14"/>
        <end position="299"/>
    </location>
</feature>
<dbReference type="PANTHER" id="PTHR43381:SF20">
    <property type="entry name" value="TRANSLATION INITIATION FACTOR IF-2, MITOCHONDRIAL"/>
    <property type="match status" value="1"/>
</dbReference>
<evidence type="ECO:0000256" key="1">
    <source>
        <dbReference type="ARBA" id="ARBA00007733"/>
    </source>
</evidence>
<accession>A0A8X7T5N6</accession>
<keyword evidence="4" id="KW-0648">Protein biosynthesis</keyword>
<keyword evidence="5" id="KW-0342">GTP-binding</keyword>
<evidence type="ECO:0000256" key="7">
    <source>
        <dbReference type="SAM" id="MobiDB-lite"/>
    </source>
</evidence>
<evidence type="ECO:0000256" key="6">
    <source>
        <dbReference type="ARBA" id="ARBA00025162"/>
    </source>
</evidence>
<dbReference type="Proteomes" id="UP000078113">
    <property type="component" value="Unassembled WGS sequence"/>
</dbReference>
<evidence type="ECO:0000256" key="4">
    <source>
        <dbReference type="ARBA" id="ARBA00022917"/>
    </source>
</evidence>
<dbReference type="AlphaFoldDB" id="A0A8X7T5N6"/>
<dbReference type="SUPFAM" id="SSF52540">
    <property type="entry name" value="P-loop containing nucleoside triphosphate hydrolases"/>
    <property type="match status" value="1"/>
</dbReference>
<proteinExistence type="inferred from homology"/>
<dbReference type="CDD" id="cd03692">
    <property type="entry name" value="mtIF2_IVc"/>
    <property type="match status" value="1"/>
</dbReference>
<evidence type="ECO:0000313" key="10">
    <source>
        <dbReference type="Proteomes" id="UP000078113"/>
    </source>
</evidence>
<dbReference type="CDD" id="cd01887">
    <property type="entry name" value="IF2_eIF5B"/>
    <property type="match status" value="1"/>
</dbReference>
<dbReference type="CDD" id="cd03702">
    <property type="entry name" value="IF2_mtIF2_II"/>
    <property type="match status" value="1"/>
</dbReference>
<dbReference type="FunFam" id="3.40.50.10050:FF:000001">
    <property type="entry name" value="Translation initiation factor IF-2"/>
    <property type="match status" value="1"/>
</dbReference>
<comment type="caution">
    <text evidence="9">The sequence shown here is derived from an EMBL/GenBank/DDBJ whole genome shotgun (WGS) entry which is preliminary data.</text>
</comment>
<dbReference type="InterPro" id="IPR044145">
    <property type="entry name" value="IF2_II"/>
</dbReference>
<keyword evidence="10" id="KW-1185">Reference proteome</keyword>
<evidence type="ECO:0000313" key="9">
    <source>
        <dbReference type="EMBL" id="KAE8269414.1"/>
    </source>
</evidence>
<protein>
    <recommendedName>
        <fullName evidence="8">Tr-type G domain-containing protein</fullName>
    </recommendedName>
</protein>